<comment type="caution">
    <text evidence="1">The sequence shown here is derived from an EMBL/GenBank/DDBJ whole genome shotgun (WGS) entry which is preliminary data.</text>
</comment>
<dbReference type="Proteomes" id="UP000184233">
    <property type="component" value="Unassembled WGS sequence"/>
</dbReference>
<organism evidence="1 2">
    <name type="scientific">Candidatus Kapaibacterium thiocyanatum</name>
    <dbReference type="NCBI Taxonomy" id="1895771"/>
    <lineage>
        <taxon>Bacteria</taxon>
        <taxon>Pseudomonadati</taxon>
        <taxon>Candidatus Kapaibacteriota</taxon>
        <taxon>Candidatus Kapaibacteriia</taxon>
        <taxon>Candidatus Kapaibacteriales</taxon>
        <taxon>Candidatus Kapaibacteriaceae</taxon>
        <taxon>Candidatus Kapaibacterium</taxon>
    </lineage>
</organism>
<gene>
    <name evidence="1" type="ORF">BGO89_07715</name>
</gene>
<dbReference type="AlphaFoldDB" id="A0A1M3KZC6"/>
<sequence>MISILRAILEDKAQRTELIKQFQNEIWDRNGEGPYFEILSTLAIDLDYYEPDEQMRREDPSFYGDDRLEQEIIQALKALEGLEGSVPTS</sequence>
<evidence type="ECO:0000313" key="1">
    <source>
        <dbReference type="EMBL" id="OJX57847.1"/>
    </source>
</evidence>
<evidence type="ECO:0000313" key="2">
    <source>
        <dbReference type="Proteomes" id="UP000184233"/>
    </source>
</evidence>
<dbReference type="STRING" id="1895771.BGO89_07715"/>
<name>A0A1M3KZC6_9BACT</name>
<dbReference type="EMBL" id="MKVH01000021">
    <property type="protein sequence ID" value="OJX57847.1"/>
    <property type="molecule type" value="Genomic_DNA"/>
</dbReference>
<accession>A0A1M3KZC6</accession>
<protein>
    <recommendedName>
        <fullName evidence="3">Colicin D immunity protein domain-containing protein</fullName>
    </recommendedName>
</protein>
<reference evidence="1 2" key="1">
    <citation type="submission" date="2016-09" db="EMBL/GenBank/DDBJ databases">
        <title>Genome-resolved meta-omics ties microbial dynamics to process performance in biotechnology for thiocyanate degradation.</title>
        <authorList>
            <person name="Kantor R.S."/>
            <person name="Huddy R.J."/>
            <person name="Iyer R."/>
            <person name="Thomas B.C."/>
            <person name="Brown C.T."/>
            <person name="Anantharaman K."/>
            <person name="Tringe S."/>
            <person name="Hettich R.L."/>
            <person name="Harrison S.T."/>
            <person name="Banfield J.F."/>
        </authorList>
    </citation>
    <scope>NUCLEOTIDE SEQUENCE [LARGE SCALE GENOMIC DNA]</scope>
    <source>
        <strain evidence="1">59-99</strain>
    </source>
</reference>
<proteinExistence type="predicted"/>
<evidence type="ECO:0008006" key="3">
    <source>
        <dbReference type="Google" id="ProtNLM"/>
    </source>
</evidence>